<feature type="site" description="Important for substrate specificity" evidence="3">
    <location>
        <position position="168"/>
    </location>
</feature>
<comment type="catalytic activity">
    <reaction evidence="3">
        <text>UTP + H2O = UMP + diphosphate + H(+)</text>
        <dbReference type="Rhea" id="RHEA:29395"/>
        <dbReference type="ChEBI" id="CHEBI:15377"/>
        <dbReference type="ChEBI" id="CHEBI:15378"/>
        <dbReference type="ChEBI" id="CHEBI:33019"/>
        <dbReference type="ChEBI" id="CHEBI:46398"/>
        <dbReference type="ChEBI" id="CHEBI:57865"/>
        <dbReference type="EC" id="3.6.1.9"/>
    </reaction>
</comment>
<dbReference type="Pfam" id="PF02545">
    <property type="entry name" value="Maf"/>
    <property type="match status" value="1"/>
</dbReference>
<organism evidence="4 5">
    <name type="scientific">Paenibacillus arenosi</name>
    <dbReference type="NCBI Taxonomy" id="2774142"/>
    <lineage>
        <taxon>Bacteria</taxon>
        <taxon>Bacillati</taxon>
        <taxon>Bacillota</taxon>
        <taxon>Bacilli</taxon>
        <taxon>Bacillales</taxon>
        <taxon>Paenibacillaceae</taxon>
        <taxon>Paenibacillus</taxon>
    </lineage>
</organism>
<dbReference type="InterPro" id="IPR029001">
    <property type="entry name" value="ITPase-like_fam"/>
</dbReference>
<keyword evidence="2 3" id="KW-0378">Hydrolase</keyword>
<dbReference type="HAMAP" id="MF_00528">
    <property type="entry name" value="Maf"/>
    <property type="match status" value="1"/>
</dbReference>
<proteinExistence type="inferred from homology"/>
<comment type="function">
    <text evidence="3">Nucleoside triphosphate pyrophosphatase that hydrolyzes dTTP and UTP. May have a dual role in cell division arrest and in preventing the incorporation of modified nucleotides into cellular nucleic acids.</text>
</comment>
<dbReference type="EMBL" id="JACYTN010000028">
    <property type="protein sequence ID" value="MBD8500787.1"/>
    <property type="molecule type" value="Genomic_DNA"/>
</dbReference>
<evidence type="ECO:0000313" key="5">
    <source>
        <dbReference type="Proteomes" id="UP000634529"/>
    </source>
</evidence>
<keyword evidence="3" id="KW-0546">Nucleotide metabolism</keyword>
<evidence type="ECO:0000256" key="1">
    <source>
        <dbReference type="ARBA" id="ARBA00001968"/>
    </source>
</evidence>
<feature type="site" description="Important for substrate specificity" evidence="3">
    <location>
        <position position="84"/>
    </location>
</feature>
<dbReference type="NCBIfam" id="TIGR00172">
    <property type="entry name" value="maf"/>
    <property type="match status" value="1"/>
</dbReference>
<comment type="catalytic activity">
    <reaction evidence="3">
        <text>dTTP + H2O = dTMP + diphosphate + H(+)</text>
        <dbReference type="Rhea" id="RHEA:28534"/>
        <dbReference type="ChEBI" id="CHEBI:15377"/>
        <dbReference type="ChEBI" id="CHEBI:15378"/>
        <dbReference type="ChEBI" id="CHEBI:33019"/>
        <dbReference type="ChEBI" id="CHEBI:37568"/>
        <dbReference type="ChEBI" id="CHEBI:63528"/>
        <dbReference type="EC" id="3.6.1.9"/>
    </reaction>
</comment>
<comment type="cofactor">
    <cofactor evidence="1 3">
        <name>a divalent metal cation</name>
        <dbReference type="ChEBI" id="CHEBI:60240"/>
    </cofactor>
</comment>
<name>A0ABR9B3A2_9BACL</name>
<evidence type="ECO:0000313" key="4">
    <source>
        <dbReference type="EMBL" id="MBD8500787.1"/>
    </source>
</evidence>
<reference evidence="4 5" key="1">
    <citation type="submission" date="2020-09" db="EMBL/GenBank/DDBJ databases">
        <title>Paenibacillus sp. CAU 1523 isolated from sand of Haeundae Beach.</title>
        <authorList>
            <person name="Kim W."/>
        </authorList>
    </citation>
    <scope>NUCLEOTIDE SEQUENCE [LARGE SCALE GENOMIC DNA]</scope>
    <source>
        <strain evidence="4 5">CAU 1523</strain>
    </source>
</reference>
<dbReference type="CDD" id="cd00555">
    <property type="entry name" value="Maf"/>
    <property type="match status" value="1"/>
</dbReference>
<dbReference type="PIRSF" id="PIRSF006305">
    <property type="entry name" value="Maf"/>
    <property type="match status" value="1"/>
</dbReference>
<evidence type="ECO:0000256" key="2">
    <source>
        <dbReference type="ARBA" id="ARBA00022801"/>
    </source>
</evidence>
<dbReference type="PANTHER" id="PTHR43213:SF5">
    <property type="entry name" value="BIFUNCTIONAL DTTP_UTP PYROPHOSPHATASE_METHYLTRANSFERASE PROTEIN-RELATED"/>
    <property type="match status" value="1"/>
</dbReference>
<comment type="similarity">
    <text evidence="3">Belongs to the Maf family. YhdE subfamily.</text>
</comment>
<dbReference type="InterPro" id="IPR003697">
    <property type="entry name" value="Maf-like"/>
</dbReference>
<accession>A0ABR9B3A2</accession>
<keyword evidence="3" id="KW-0963">Cytoplasm</keyword>
<comment type="caution">
    <text evidence="4">The sequence shown here is derived from an EMBL/GenBank/DDBJ whole genome shotgun (WGS) entry which is preliminary data.</text>
</comment>
<dbReference type="RefSeq" id="WP_192027012.1">
    <property type="nucleotide sequence ID" value="NZ_JACYTN010000028.1"/>
</dbReference>
<gene>
    <name evidence="4" type="primary">maf</name>
    <name evidence="4" type="ORF">IFO66_21095</name>
</gene>
<dbReference type="EC" id="3.6.1.9" evidence="3"/>
<comment type="caution">
    <text evidence="3">Lacks conserved residue(s) required for the propagation of feature annotation.</text>
</comment>
<sequence length="205" mass="22598">MENTLDNPHDYPLLVLASTSPRRQELIHTLQLPVEIEPSNEDETVDIHWAPYETVEQLALRKASSVARARRARGEGGLVIGADTIVVLRDTILGKPENEADAFRMLSALQNEAHEVYTGVAIIDTLTGVELVRHRKTAVWMRVLNPEQIARYIASGEPMDKAGSYGIQGLGAALVDRIEGCYFNVVGLPISLLADMLKVYGIEKP</sequence>
<comment type="subcellular location">
    <subcellularLocation>
        <location evidence="3">Cytoplasm</location>
    </subcellularLocation>
</comment>
<protein>
    <recommendedName>
        <fullName evidence="3">dTTP/UTP pyrophosphatase</fullName>
        <shortName evidence="3">dTTPase/UTPase</shortName>
        <ecNumber evidence="3">3.6.1.9</ecNumber>
    </recommendedName>
    <alternativeName>
        <fullName evidence="3">Nucleoside triphosphate pyrophosphatase</fullName>
    </alternativeName>
    <alternativeName>
        <fullName evidence="3">Nucleotide pyrophosphatase</fullName>
        <shortName evidence="3">Nucleotide PPase</shortName>
    </alternativeName>
</protein>
<dbReference type="SUPFAM" id="SSF52972">
    <property type="entry name" value="ITPase-like"/>
    <property type="match status" value="1"/>
</dbReference>
<keyword evidence="5" id="KW-1185">Reference proteome</keyword>
<feature type="site" description="Important for substrate specificity" evidence="3">
    <location>
        <position position="22"/>
    </location>
</feature>
<evidence type="ECO:0000256" key="3">
    <source>
        <dbReference type="HAMAP-Rule" id="MF_00528"/>
    </source>
</evidence>
<dbReference type="Gene3D" id="3.90.950.10">
    <property type="match status" value="1"/>
</dbReference>
<dbReference type="PANTHER" id="PTHR43213">
    <property type="entry name" value="BIFUNCTIONAL DTTP/UTP PYROPHOSPHATASE/METHYLTRANSFERASE PROTEIN-RELATED"/>
    <property type="match status" value="1"/>
</dbReference>
<feature type="active site" description="Proton acceptor" evidence="3">
    <location>
        <position position="83"/>
    </location>
</feature>
<dbReference type="Proteomes" id="UP000634529">
    <property type="component" value="Unassembled WGS sequence"/>
</dbReference>